<dbReference type="GO" id="GO:0046933">
    <property type="term" value="F:proton-transporting ATP synthase activity, rotational mechanism"/>
    <property type="evidence" value="ECO:0007669"/>
    <property type="project" value="UniProtKB-UniRule"/>
</dbReference>
<dbReference type="NCBIfam" id="NF004402">
    <property type="entry name" value="PRK05758.2-2"/>
    <property type="match status" value="1"/>
</dbReference>
<evidence type="ECO:0000256" key="5">
    <source>
        <dbReference type="ARBA" id="ARBA00023136"/>
    </source>
</evidence>
<dbReference type="AlphaFoldDB" id="A0AAW3ZL91"/>
<dbReference type="InterPro" id="IPR000711">
    <property type="entry name" value="ATPase_OSCP/dsu"/>
</dbReference>
<dbReference type="Pfam" id="PF00213">
    <property type="entry name" value="OSCP"/>
    <property type="match status" value="1"/>
</dbReference>
<keyword evidence="2 8" id="KW-0813">Transport</keyword>
<dbReference type="PRINTS" id="PR00125">
    <property type="entry name" value="ATPASEDELTA"/>
</dbReference>
<dbReference type="GO" id="GO:0045259">
    <property type="term" value="C:proton-transporting ATP synthase complex"/>
    <property type="evidence" value="ECO:0007669"/>
    <property type="project" value="UniProtKB-KW"/>
</dbReference>
<evidence type="ECO:0000256" key="4">
    <source>
        <dbReference type="ARBA" id="ARBA00023065"/>
    </source>
</evidence>
<keyword evidence="7 8" id="KW-0066">ATP synthesis</keyword>
<evidence type="ECO:0000313" key="10">
    <source>
        <dbReference type="Proteomes" id="UP000613768"/>
    </source>
</evidence>
<keyword evidence="10" id="KW-1185">Reference proteome</keyword>
<dbReference type="RefSeq" id="WP_192028536.1">
    <property type="nucleotide sequence ID" value="NZ_JACYTR010000007.1"/>
</dbReference>
<evidence type="ECO:0000256" key="7">
    <source>
        <dbReference type="ARBA" id="ARBA00023310"/>
    </source>
</evidence>
<evidence type="ECO:0000313" key="9">
    <source>
        <dbReference type="EMBL" id="MBD8525191.1"/>
    </source>
</evidence>
<evidence type="ECO:0000256" key="8">
    <source>
        <dbReference type="HAMAP-Rule" id="MF_01416"/>
    </source>
</evidence>
<comment type="similarity">
    <text evidence="8">Belongs to the ATPase delta chain family.</text>
</comment>
<keyword evidence="5 8" id="KW-0472">Membrane</keyword>
<dbReference type="InterPro" id="IPR026015">
    <property type="entry name" value="ATP_synth_OSCP/delta_N_sf"/>
</dbReference>
<evidence type="ECO:0000256" key="2">
    <source>
        <dbReference type="ARBA" id="ARBA00022448"/>
    </source>
</evidence>
<gene>
    <name evidence="8" type="primary">atpH</name>
    <name evidence="9" type="ORF">IFO71_05490</name>
</gene>
<dbReference type="Proteomes" id="UP000613768">
    <property type="component" value="Unassembled WGS sequence"/>
</dbReference>
<dbReference type="NCBIfam" id="TIGR01145">
    <property type="entry name" value="ATP_synt_delta"/>
    <property type="match status" value="1"/>
</dbReference>
<keyword evidence="6 8" id="KW-0139">CF(1)</keyword>
<comment type="subcellular location">
    <subcellularLocation>
        <location evidence="8">Cell membrane</location>
        <topology evidence="8">Peripheral membrane protein</topology>
    </subcellularLocation>
    <subcellularLocation>
        <location evidence="1">Membrane</location>
    </subcellularLocation>
</comment>
<sequence length="176" mass="18872">MSNALTLARPYARAAFSLARDNGRLPSWSSLFAFAAAVANDERARSLLGHPSLSEDDKLGLLLPPGDADPNFRQFLSLLAENGRLALLPEIAALFEALRNEEEQTLKVTLTSAVAIDDAEASRISDSLAKRFGKSIQMQCKVDPELIAGAVIDAGEVVIDGSVRGKLRRLEAALAQ</sequence>
<organism evidence="9 10">
    <name type="scientific">Pseudomarimonas arenosa</name>
    <dbReference type="NCBI Taxonomy" id="2774145"/>
    <lineage>
        <taxon>Bacteria</taxon>
        <taxon>Pseudomonadati</taxon>
        <taxon>Pseudomonadota</taxon>
        <taxon>Gammaproteobacteria</taxon>
        <taxon>Lysobacterales</taxon>
        <taxon>Lysobacteraceae</taxon>
        <taxon>Pseudomarimonas</taxon>
    </lineage>
</organism>
<name>A0AAW3ZL91_9GAMM</name>
<protein>
    <recommendedName>
        <fullName evidence="8">ATP synthase subunit delta</fullName>
    </recommendedName>
    <alternativeName>
        <fullName evidence="8">ATP synthase F(1) sector subunit delta</fullName>
    </alternativeName>
    <alternativeName>
        <fullName evidence="8">F-type ATPase subunit delta</fullName>
        <shortName evidence="8">F-ATPase subunit delta</shortName>
    </alternativeName>
</protein>
<comment type="function">
    <text evidence="8">This protein is part of the stalk that links CF(0) to CF(1). It either transmits conformational changes from CF(0) to CF(1) or is implicated in proton conduction.</text>
</comment>
<evidence type="ECO:0000256" key="3">
    <source>
        <dbReference type="ARBA" id="ARBA00022781"/>
    </source>
</evidence>
<keyword evidence="4 8" id="KW-0406">Ion transport</keyword>
<accession>A0AAW3ZL91</accession>
<keyword evidence="3 8" id="KW-0375">Hydrogen ion transport</keyword>
<dbReference type="Gene3D" id="1.10.520.20">
    <property type="entry name" value="N-terminal domain of the delta subunit of the F1F0-ATP synthase"/>
    <property type="match status" value="1"/>
</dbReference>
<dbReference type="SUPFAM" id="SSF47928">
    <property type="entry name" value="N-terminal domain of the delta subunit of the F1F0-ATP synthase"/>
    <property type="match status" value="1"/>
</dbReference>
<dbReference type="HAMAP" id="MF_01416">
    <property type="entry name" value="ATP_synth_delta_bact"/>
    <property type="match status" value="1"/>
</dbReference>
<reference evidence="9 10" key="1">
    <citation type="submission" date="2020-09" db="EMBL/GenBank/DDBJ databases">
        <title>Pseudoxanthomonas sp. CAU 1598 isolated from sand of Yaerae Beach.</title>
        <authorList>
            <person name="Kim W."/>
        </authorList>
    </citation>
    <scope>NUCLEOTIDE SEQUENCE [LARGE SCALE GENOMIC DNA]</scope>
    <source>
        <strain evidence="9 10">CAU 1598</strain>
    </source>
</reference>
<dbReference type="PANTHER" id="PTHR11910">
    <property type="entry name" value="ATP SYNTHASE DELTA CHAIN"/>
    <property type="match status" value="1"/>
</dbReference>
<evidence type="ECO:0000256" key="6">
    <source>
        <dbReference type="ARBA" id="ARBA00023196"/>
    </source>
</evidence>
<proteinExistence type="inferred from homology"/>
<dbReference type="EMBL" id="JACYTR010000007">
    <property type="protein sequence ID" value="MBD8525191.1"/>
    <property type="molecule type" value="Genomic_DNA"/>
</dbReference>
<comment type="caution">
    <text evidence="9">The sequence shown here is derived from an EMBL/GenBank/DDBJ whole genome shotgun (WGS) entry which is preliminary data.</text>
</comment>
<dbReference type="GO" id="GO:0005886">
    <property type="term" value="C:plasma membrane"/>
    <property type="evidence" value="ECO:0007669"/>
    <property type="project" value="UniProtKB-SubCell"/>
</dbReference>
<comment type="function">
    <text evidence="8">F(1)F(0) ATP synthase produces ATP from ADP in the presence of a proton or sodium gradient. F-type ATPases consist of two structural domains, F(1) containing the extramembraneous catalytic core and F(0) containing the membrane proton channel, linked together by a central stalk and a peripheral stalk. During catalysis, ATP synthesis in the catalytic domain of F(1) is coupled via a rotary mechanism of the central stalk subunits to proton translocation.</text>
</comment>
<keyword evidence="8" id="KW-1003">Cell membrane</keyword>
<evidence type="ECO:0000256" key="1">
    <source>
        <dbReference type="ARBA" id="ARBA00004370"/>
    </source>
</evidence>